<keyword evidence="3" id="KW-1185">Reference proteome</keyword>
<dbReference type="InterPro" id="IPR008490">
    <property type="entry name" value="Transposase_InsH_N"/>
</dbReference>
<accession>A0A0A2F9Y7</accession>
<organism evidence="2 3">
    <name type="scientific">Porphyromonas gulae</name>
    <dbReference type="NCBI Taxonomy" id="111105"/>
    <lineage>
        <taxon>Bacteria</taxon>
        <taxon>Pseudomonadati</taxon>
        <taxon>Bacteroidota</taxon>
        <taxon>Bacteroidia</taxon>
        <taxon>Bacteroidales</taxon>
        <taxon>Porphyromonadaceae</taxon>
        <taxon>Porphyromonas</taxon>
    </lineage>
</organism>
<sequence>MIKKPYNTPSLFSSLSDMLNQSHPLYKLADKIDWAKFDTAFKPLYCQNNGRPAKPIRLMCGLLILKHLRNLSDESVVKQWSENAYYQYFCGMQEFTHCAPCASSELVHFRNRIGARGVELIFQESIRVNNEDDDEHHHDTAFIDSTVQEKNITYPTDAKLHKKIVRKVLD</sequence>
<evidence type="ECO:0000313" key="3">
    <source>
        <dbReference type="Proteomes" id="UP000030146"/>
    </source>
</evidence>
<dbReference type="EMBL" id="JRAK01000095">
    <property type="protein sequence ID" value="KGN86877.1"/>
    <property type="molecule type" value="Genomic_DNA"/>
</dbReference>
<name>A0A0A2F9Y7_9PORP</name>
<dbReference type="Proteomes" id="UP000030146">
    <property type="component" value="Unassembled WGS sequence"/>
</dbReference>
<evidence type="ECO:0000259" key="1">
    <source>
        <dbReference type="Pfam" id="PF05598"/>
    </source>
</evidence>
<reference evidence="2 3" key="1">
    <citation type="submission" date="2014-08" db="EMBL/GenBank/DDBJ databases">
        <title>Porphyromonas gulae strain:COT-052_OH3439 Genome sequencing.</title>
        <authorList>
            <person name="Wallis C."/>
            <person name="Deusch O."/>
            <person name="O'Flynn C."/>
            <person name="Davis I."/>
            <person name="Jospin G."/>
            <person name="Darling A.E."/>
            <person name="Coil D.A."/>
            <person name="Alexiev A."/>
            <person name="Horsfall A."/>
            <person name="Kirkwood N."/>
            <person name="Harris S."/>
            <person name="Eisen J.A."/>
        </authorList>
    </citation>
    <scope>NUCLEOTIDE SEQUENCE [LARGE SCALE GENOMIC DNA]</scope>
    <source>
        <strain evidence="3">COT-052 OH3439</strain>
    </source>
</reference>
<dbReference type="Pfam" id="PF05598">
    <property type="entry name" value="DUF772"/>
    <property type="match status" value="1"/>
</dbReference>
<feature type="domain" description="Transposase InsH N-terminal" evidence="1">
    <location>
        <begin position="14"/>
        <end position="112"/>
    </location>
</feature>
<proteinExistence type="predicted"/>
<gene>
    <name evidence="2" type="ORF">HR15_07370</name>
</gene>
<protein>
    <submittedName>
        <fullName evidence="2">Transposase</fullName>
    </submittedName>
</protein>
<dbReference type="AlphaFoldDB" id="A0A0A2F9Y7"/>
<feature type="non-terminal residue" evidence="2">
    <location>
        <position position="170"/>
    </location>
</feature>
<evidence type="ECO:0000313" key="2">
    <source>
        <dbReference type="EMBL" id="KGN86877.1"/>
    </source>
</evidence>
<comment type="caution">
    <text evidence="2">The sequence shown here is derived from an EMBL/GenBank/DDBJ whole genome shotgun (WGS) entry which is preliminary data.</text>
</comment>
<dbReference type="PANTHER" id="PTHR33803">
    <property type="entry name" value="IS1478 TRANSPOSASE"/>
    <property type="match status" value="1"/>
</dbReference>
<dbReference type="RefSeq" id="WP_039425337.1">
    <property type="nucleotide sequence ID" value="NZ_JRAK01000095.1"/>
</dbReference>
<dbReference type="PANTHER" id="PTHR33803:SF3">
    <property type="entry name" value="BLL1974 PROTEIN"/>
    <property type="match status" value="1"/>
</dbReference>